<dbReference type="RefSeq" id="XP_060429405.1">
    <property type="nucleotide sequence ID" value="XM_060577284.1"/>
</dbReference>
<evidence type="ECO:0000313" key="3">
    <source>
        <dbReference type="EMBL" id="KAK1675402.1"/>
    </source>
</evidence>
<keyword evidence="2" id="KW-0539">Nucleus</keyword>
<dbReference type="PANTHER" id="PTHR37534">
    <property type="entry name" value="TRANSCRIPTIONAL ACTIVATOR PROTEIN UGA3"/>
    <property type="match status" value="1"/>
</dbReference>
<dbReference type="EMBL" id="JAHMHR010000021">
    <property type="protein sequence ID" value="KAK1675402.1"/>
    <property type="molecule type" value="Genomic_DNA"/>
</dbReference>
<proteinExistence type="predicted"/>
<comment type="subcellular location">
    <subcellularLocation>
        <location evidence="1">Nucleus</location>
    </subcellularLocation>
</comment>
<reference evidence="3" key="1">
    <citation type="submission" date="2021-06" db="EMBL/GenBank/DDBJ databases">
        <title>Comparative genomics, transcriptomics and evolutionary studies reveal genomic signatures of adaptation to plant cell wall in hemibiotrophic fungi.</title>
        <authorList>
            <consortium name="DOE Joint Genome Institute"/>
            <person name="Baroncelli R."/>
            <person name="Diaz J.F."/>
            <person name="Benocci T."/>
            <person name="Peng M."/>
            <person name="Battaglia E."/>
            <person name="Haridas S."/>
            <person name="Andreopoulos W."/>
            <person name="Labutti K."/>
            <person name="Pangilinan J."/>
            <person name="Floch G.L."/>
            <person name="Makela M.R."/>
            <person name="Henrissat B."/>
            <person name="Grigoriev I.V."/>
            <person name="Crouch J.A."/>
            <person name="De Vries R.P."/>
            <person name="Sukno S.A."/>
            <person name="Thon M.R."/>
        </authorList>
    </citation>
    <scope>NUCLEOTIDE SEQUENCE</scope>
    <source>
        <strain evidence="3">CBS 193.32</strain>
    </source>
</reference>
<protein>
    <submittedName>
        <fullName evidence="3">Fungal-specific transcription factor domain-containing protein</fullName>
    </submittedName>
</protein>
<dbReference type="GO" id="GO:0005634">
    <property type="term" value="C:nucleus"/>
    <property type="evidence" value="ECO:0007669"/>
    <property type="project" value="UniProtKB-SubCell"/>
</dbReference>
<dbReference type="GO" id="GO:0045944">
    <property type="term" value="P:positive regulation of transcription by RNA polymerase II"/>
    <property type="evidence" value="ECO:0007669"/>
    <property type="project" value="TreeGrafter"/>
</dbReference>
<evidence type="ECO:0000256" key="2">
    <source>
        <dbReference type="ARBA" id="ARBA00023242"/>
    </source>
</evidence>
<dbReference type="InterPro" id="IPR021858">
    <property type="entry name" value="Fun_TF"/>
</dbReference>
<accession>A0AAJ0AK83</accession>
<dbReference type="PANTHER" id="PTHR37534:SF44">
    <property type="entry name" value="ZN(II)2CYS6 TRANSCRIPTION FACTOR (EUROFUNG)"/>
    <property type="match status" value="1"/>
</dbReference>
<dbReference type="GO" id="GO:0003700">
    <property type="term" value="F:DNA-binding transcription factor activity"/>
    <property type="evidence" value="ECO:0007669"/>
    <property type="project" value="TreeGrafter"/>
</dbReference>
<comment type="caution">
    <text evidence="3">The sequence shown here is derived from an EMBL/GenBank/DDBJ whole genome shotgun (WGS) entry which is preliminary data.</text>
</comment>
<gene>
    <name evidence="3" type="ORF">BDP55DRAFT_693945</name>
</gene>
<evidence type="ECO:0000256" key="1">
    <source>
        <dbReference type="ARBA" id="ARBA00004123"/>
    </source>
</evidence>
<sequence>MCKVGCRLPRLCLSIEVVLRNTRVLRTRLPVSLILLTARPTGFNKMFGTSRELSLISRPRGKQRLKRQTNNALLLHEPRDKNFLLFNHYFSLVCPISSLFDSGQNPFRSYVSEMMASSRLLFLCVMNMSASDFRKNDGSSIAPLSFQTEAISEISEEPCKITNPTIVTFDKPNNGPSIILSTSLYPVEDEVLLGIILLGITSSWYDPSSLDLSHIDGSRLLFQSWAKDQGLDCPSESRIMTRIQAFLVPSMVYCEVLSLAYLDTFLENAVFPSSFVCPWTGVETSVFSCLGRIGSPIRRKRSLVRTTLQDESGISQGMAYMNSLNEASLWENQMHRGQLPKLSSIEDTGDIKALLIHFRQLAHCYQLGGCLEPYCAFPELARARLESDPAARLPCDGIDKQSQLLLGIALDILNTLETIPDDCRTIATWTLVLIIAGSVLGKIKAVDERQFMSEQYTFNRNIERWGKFVLQSLSRIYQIIGLRTIQRAITLLVEVRSHIDFGTAPGDQTE</sequence>
<dbReference type="GeneID" id="85461810"/>
<dbReference type="Proteomes" id="UP001224890">
    <property type="component" value="Unassembled WGS sequence"/>
</dbReference>
<keyword evidence="4" id="KW-1185">Reference proteome</keyword>
<name>A0AAJ0AK83_9PEZI</name>
<dbReference type="Pfam" id="PF11951">
    <property type="entry name" value="Fungal_trans_2"/>
    <property type="match status" value="1"/>
</dbReference>
<organism evidence="3 4">
    <name type="scientific">Colletotrichum godetiae</name>
    <dbReference type="NCBI Taxonomy" id="1209918"/>
    <lineage>
        <taxon>Eukaryota</taxon>
        <taxon>Fungi</taxon>
        <taxon>Dikarya</taxon>
        <taxon>Ascomycota</taxon>
        <taxon>Pezizomycotina</taxon>
        <taxon>Sordariomycetes</taxon>
        <taxon>Hypocreomycetidae</taxon>
        <taxon>Glomerellales</taxon>
        <taxon>Glomerellaceae</taxon>
        <taxon>Colletotrichum</taxon>
        <taxon>Colletotrichum acutatum species complex</taxon>
    </lineage>
</organism>
<evidence type="ECO:0000313" key="4">
    <source>
        <dbReference type="Proteomes" id="UP001224890"/>
    </source>
</evidence>
<dbReference type="AlphaFoldDB" id="A0AAJ0AK83"/>
<dbReference type="GO" id="GO:0000976">
    <property type="term" value="F:transcription cis-regulatory region binding"/>
    <property type="evidence" value="ECO:0007669"/>
    <property type="project" value="TreeGrafter"/>
</dbReference>